<dbReference type="EMBL" id="CP126223">
    <property type="protein sequence ID" value="WIA23443.1"/>
    <property type="molecule type" value="Genomic_DNA"/>
</dbReference>
<keyword evidence="3" id="KW-1185">Reference proteome</keyword>
<dbReference type="Pfam" id="PF14934">
    <property type="entry name" value="TMEM254"/>
    <property type="match status" value="1"/>
</dbReference>
<keyword evidence="1" id="KW-0812">Transmembrane</keyword>
<feature type="transmembrane region" description="Helical" evidence="1">
    <location>
        <begin position="12"/>
        <end position="34"/>
    </location>
</feature>
<evidence type="ECO:0000313" key="2">
    <source>
        <dbReference type="EMBL" id="WIA23443.1"/>
    </source>
</evidence>
<sequence length="78" mass="8498">MHRTEHNVRLLMTAAMGVHTLEALLTGWLCWQAGLRHEQLMGWCSLTLLLGYGAIRPLVQQIKAAKSKAAAAATGKDS</sequence>
<evidence type="ECO:0008006" key="4">
    <source>
        <dbReference type="Google" id="ProtNLM"/>
    </source>
</evidence>
<proteinExistence type="predicted"/>
<evidence type="ECO:0000256" key="1">
    <source>
        <dbReference type="SAM" id="Phobius"/>
    </source>
</evidence>
<accession>A0ABY8UPF9</accession>
<keyword evidence="1" id="KW-1133">Transmembrane helix</keyword>
<name>A0ABY8UPF9_TETOB</name>
<reference evidence="2 3" key="1">
    <citation type="submission" date="2023-05" db="EMBL/GenBank/DDBJ databases">
        <title>A 100% complete, gapless, phased diploid assembly of the Scenedesmus obliquus UTEX 3031 genome.</title>
        <authorList>
            <person name="Biondi T.C."/>
            <person name="Hanschen E.R."/>
            <person name="Kwon T."/>
            <person name="Eng W."/>
            <person name="Kruse C.P.S."/>
            <person name="Koehler S.I."/>
            <person name="Kunde Y."/>
            <person name="Gleasner C.D."/>
            <person name="You Mak K.T."/>
            <person name="Polle J."/>
            <person name="Hovde B.T."/>
            <person name="Starkenburg S.R."/>
        </authorList>
    </citation>
    <scope>NUCLEOTIDE SEQUENCE [LARGE SCALE GENOMIC DNA]</scope>
    <source>
        <strain evidence="2 3">DOE0152z</strain>
    </source>
</reference>
<evidence type="ECO:0000313" key="3">
    <source>
        <dbReference type="Proteomes" id="UP001244341"/>
    </source>
</evidence>
<feature type="transmembrane region" description="Helical" evidence="1">
    <location>
        <begin position="40"/>
        <end position="59"/>
    </location>
</feature>
<protein>
    <recommendedName>
        <fullName evidence="4">Copper transporter</fullName>
    </recommendedName>
</protein>
<dbReference type="Proteomes" id="UP001244341">
    <property type="component" value="Chromosome 16b"/>
</dbReference>
<organism evidence="2 3">
    <name type="scientific">Tetradesmus obliquus</name>
    <name type="common">Green alga</name>
    <name type="synonym">Acutodesmus obliquus</name>
    <dbReference type="NCBI Taxonomy" id="3088"/>
    <lineage>
        <taxon>Eukaryota</taxon>
        <taxon>Viridiplantae</taxon>
        <taxon>Chlorophyta</taxon>
        <taxon>core chlorophytes</taxon>
        <taxon>Chlorophyceae</taxon>
        <taxon>CS clade</taxon>
        <taxon>Sphaeropleales</taxon>
        <taxon>Scenedesmaceae</taxon>
        <taxon>Tetradesmus</taxon>
    </lineage>
</organism>
<dbReference type="InterPro" id="IPR028110">
    <property type="entry name" value="TMEM254"/>
</dbReference>
<gene>
    <name evidence="2" type="ORF">OEZ85_000195</name>
</gene>
<keyword evidence="1" id="KW-0472">Membrane</keyword>